<name>A0A2N1N7G2_9GLOM</name>
<evidence type="ECO:0000313" key="1">
    <source>
        <dbReference type="EMBL" id="PKK69865.1"/>
    </source>
</evidence>
<organism evidence="1 2">
    <name type="scientific">Rhizophagus irregularis</name>
    <dbReference type="NCBI Taxonomy" id="588596"/>
    <lineage>
        <taxon>Eukaryota</taxon>
        <taxon>Fungi</taxon>
        <taxon>Fungi incertae sedis</taxon>
        <taxon>Mucoromycota</taxon>
        <taxon>Glomeromycotina</taxon>
        <taxon>Glomeromycetes</taxon>
        <taxon>Glomerales</taxon>
        <taxon>Glomeraceae</taxon>
        <taxon>Rhizophagus</taxon>
    </lineage>
</organism>
<gene>
    <name evidence="1" type="ORF">RhiirC2_712328</name>
</gene>
<proteinExistence type="predicted"/>
<dbReference type="VEuPathDB" id="FungiDB:RhiirA1_517612"/>
<sequence length="109" mass="12792">MADPRNIFSGVRSPQKVVGSKLYSDPRVQLKICRKWWRQSSKYGRNSPTIFDWGDDIPFLAKLRLYLQNQGVDPADTTVDPQTGKWWRQIKDVRTHGAYVKEPHQKKDY</sequence>
<dbReference type="Proteomes" id="UP000233469">
    <property type="component" value="Unassembled WGS sequence"/>
</dbReference>
<comment type="caution">
    <text evidence="1">The sequence shown here is derived from an EMBL/GenBank/DDBJ whole genome shotgun (WGS) entry which is preliminary data.</text>
</comment>
<evidence type="ECO:0000313" key="2">
    <source>
        <dbReference type="Proteomes" id="UP000233469"/>
    </source>
</evidence>
<protein>
    <submittedName>
        <fullName evidence="1">Uncharacterized protein</fullName>
    </submittedName>
</protein>
<dbReference type="VEuPathDB" id="FungiDB:FUN_009454"/>
<dbReference type="AlphaFoldDB" id="A0A2N1N7G2"/>
<reference evidence="1 2" key="1">
    <citation type="submission" date="2016-04" db="EMBL/GenBank/DDBJ databases">
        <title>Genome analyses suggest a sexual origin of heterokaryosis in a supposedly ancient asexual fungus.</title>
        <authorList>
            <person name="Ropars J."/>
            <person name="Sedzielewska K."/>
            <person name="Noel J."/>
            <person name="Charron P."/>
            <person name="Farinelli L."/>
            <person name="Marton T."/>
            <person name="Kruger M."/>
            <person name="Pelin A."/>
            <person name="Brachmann A."/>
            <person name="Corradi N."/>
        </authorList>
    </citation>
    <scope>NUCLEOTIDE SEQUENCE [LARGE SCALE GENOMIC DNA]</scope>
    <source>
        <strain evidence="1 2">C2</strain>
    </source>
</reference>
<reference evidence="1 2" key="2">
    <citation type="submission" date="2017-10" db="EMBL/GenBank/DDBJ databases">
        <title>Extensive intraspecific genome diversity in a model arbuscular mycorrhizal fungus.</title>
        <authorList>
            <person name="Chen E.C.H."/>
            <person name="Morin E."/>
            <person name="Baudet D."/>
            <person name="Noel J."/>
            <person name="Ndikumana S."/>
            <person name="Charron P."/>
            <person name="St-Onge C."/>
            <person name="Giorgi J."/>
            <person name="Grigoriev I.V."/>
            <person name="Roux C."/>
            <person name="Martin F.M."/>
            <person name="Corradi N."/>
        </authorList>
    </citation>
    <scope>NUCLEOTIDE SEQUENCE [LARGE SCALE GENOMIC DNA]</scope>
    <source>
        <strain evidence="1 2">C2</strain>
    </source>
</reference>
<accession>A0A2N1N7G2</accession>
<dbReference type="EMBL" id="LLXL01000680">
    <property type="protein sequence ID" value="PKK69865.1"/>
    <property type="molecule type" value="Genomic_DNA"/>
</dbReference>